<keyword evidence="2" id="KW-0540">Nuclease</keyword>
<dbReference type="Pfam" id="PF08340">
    <property type="entry name" value="YicC-like_C"/>
    <property type="match status" value="1"/>
</dbReference>
<evidence type="ECO:0000256" key="1">
    <source>
        <dbReference type="ARBA" id="ARBA00001968"/>
    </source>
</evidence>
<sequence>MIRSMTGFGQAEGTVGTSRVLVEVRTVNHRFFSPSIKLPGAYGRWETEVREAMRLKVSRGHVTLTARSERLATQAIAIDDERFAAVVSQLRDLHDRHGLSGGIDLATVLRMPDVMSAPREEEDTGTVADLIAVVDRALDHLGRARAEEGARLAAVLRERLDLVDAALQRIALRAPERLLAQRDRLRAAVKELADGLAVDEVRLAQEIAILADRMDVSEELDRFRSHITAFHGVLADADAGGEPVGKRLGFLLQEMLREANTTGSKAADATILHDVVGVKEELERIREQVENLE</sequence>
<comment type="cofactor">
    <cofactor evidence="1">
        <name>a divalent metal cation</name>
        <dbReference type="ChEBI" id="CHEBI:60240"/>
    </cofactor>
</comment>
<proteinExistence type="inferred from homology"/>
<keyword evidence="4" id="KW-0378">Hydrolase</keyword>
<dbReference type="InterPro" id="IPR005229">
    <property type="entry name" value="YicC/YloC-like"/>
</dbReference>
<dbReference type="EMBL" id="CP053085">
    <property type="protein sequence ID" value="QJR35021.1"/>
    <property type="molecule type" value="Genomic_DNA"/>
</dbReference>
<dbReference type="InterPro" id="IPR013551">
    <property type="entry name" value="YicC-like_C"/>
</dbReference>
<feature type="domain" description="Endoribonuclease YicC-like N-terminal" evidence="6">
    <location>
        <begin position="2"/>
        <end position="153"/>
    </location>
</feature>
<dbReference type="PANTHER" id="PTHR30636">
    <property type="entry name" value="UPF0701 PROTEIN YICC"/>
    <property type="match status" value="1"/>
</dbReference>
<reference evidence="8 9" key="1">
    <citation type="submission" date="2020-05" db="EMBL/GenBank/DDBJ databases">
        <title>Complete genome sequence of Gemmatimonas greenlandica TET16.</title>
        <authorList>
            <person name="Zeng Y."/>
        </authorList>
    </citation>
    <scope>NUCLEOTIDE SEQUENCE [LARGE SCALE GENOMIC DNA]</scope>
    <source>
        <strain evidence="8 9">TET16</strain>
    </source>
</reference>
<dbReference type="GO" id="GO:0004521">
    <property type="term" value="F:RNA endonuclease activity"/>
    <property type="evidence" value="ECO:0007669"/>
    <property type="project" value="InterPro"/>
</dbReference>
<dbReference type="PANTHER" id="PTHR30636:SF3">
    <property type="entry name" value="UPF0701 PROTEIN YICC"/>
    <property type="match status" value="1"/>
</dbReference>
<evidence type="ECO:0000256" key="4">
    <source>
        <dbReference type="ARBA" id="ARBA00022801"/>
    </source>
</evidence>
<dbReference type="RefSeq" id="WP_171224449.1">
    <property type="nucleotide sequence ID" value="NZ_CP053085.1"/>
</dbReference>
<dbReference type="GO" id="GO:0016787">
    <property type="term" value="F:hydrolase activity"/>
    <property type="evidence" value="ECO:0007669"/>
    <property type="project" value="UniProtKB-KW"/>
</dbReference>
<feature type="domain" description="Endoribonuclease YicC-like C-terminal" evidence="7">
    <location>
        <begin position="173"/>
        <end position="293"/>
    </location>
</feature>
<accession>A0A6M4IRY2</accession>
<evidence type="ECO:0000259" key="7">
    <source>
        <dbReference type="Pfam" id="PF08340"/>
    </source>
</evidence>
<evidence type="ECO:0000256" key="5">
    <source>
        <dbReference type="ARBA" id="ARBA00035648"/>
    </source>
</evidence>
<protein>
    <submittedName>
        <fullName evidence="8">YicC family protein</fullName>
    </submittedName>
</protein>
<dbReference type="KEGG" id="ggr:HKW67_05595"/>
<dbReference type="NCBIfam" id="TIGR00255">
    <property type="entry name" value="YicC/YloC family endoribonuclease"/>
    <property type="match status" value="1"/>
</dbReference>
<evidence type="ECO:0000259" key="6">
    <source>
        <dbReference type="Pfam" id="PF03755"/>
    </source>
</evidence>
<evidence type="ECO:0000313" key="9">
    <source>
        <dbReference type="Proteomes" id="UP000500938"/>
    </source>
</evidence>
<name>A0A6M4IRY2_9BACT</name>
<dbReference type="AlphaFoldDB" id="A0A6M4IRY2"/>
<evidence type="ECO:0000256" key="3">
    <source>
        <dbReference type="ARBA" id="ARBA00022759"/>
    </source>
</evidence>
<dbReference type="Pfam" id="PF03755">
    <property type="entry name" value="YicC-like_N"/>
    <property type="match status" value="1"/>
</dbReference>
<dbReference type="Proteomes" id="UP000500938">
    <property type="component" value="Chromosome"/>
</dbReference>
<evidence type="ECO:0000256" key="2">
    <source>
        <dbReference type="ARBA" id="ARBA00022722"/>
    </source>
</evidence>
<keyword evidence="3" id="KW-0255">Endonuclease</keyword>
<gene>
    <name evidence="8" type="ORF">HKW67_05595</name>
</gene>
<organism evidence="8 9">
    <name type="scientific">Gemmatimonas groenlandica</name>
    <dbReference type="NCBI Taxonomy" id="2732249"/>
    <lineage>
        <taxon>Bacteria</taxon>
        <taxon>Pseudomonadati</taxon>
        <taxon>Gemmatimonadota</taxon>
        <taxon>Gemmatimonadia</taxon>
        <taxon>Gemmatimonadales</taxon>
        <taxon>Gemmatimonadaceae</taxon>
        <taxon>Gemmatimonas</taxon>
    </lineage>
</organism>
<dbReference type="InterPro" id="IPR013527">
    <property type="entry name" value="YicC-like_N"/>
</dbReference>
<keyword evidence="9" id="KW-1185">Reference proteome</keyword>
<comment type="similarity">
    <text evidence="5">Belongs to the YicC/YloC family.</text>
</comment>
<evidence type="ECO:0000313" key="8">
    <source>
        <dbReference type="EMBL" id="QJR35021.1"/>
    </source>
</evidence>